<dbReference type="InterPro" id="IPR051402">
    <property type="entry name" value="KPR-Related"/>
</dbReference>
<dbReference type="InterPro" id="IPR036291">
    <property type="entry name" value="NAD(P)-bd_dom_sf"/>
</dbReference>
<dbReference type="NCBIfam" id="TIGR00745">
    <property type="entry name" value="apbA_panE"/>
    <property type="match status" value="1"/>
</dbReference>
<evidence type="ECO:0000259" key="12">
    <source>
        <dbReference type="Pfam" id="PF08546"/>
    </source>
</evidence>
<keyword evidence="7 10" id="KW-0560">Oxidoreductase</keyword>
<dbReference type="Gene3D" id="3.40.50.720">
    <property type="entry name" value="NAD(P)-binding Rossmann-like Domain"/>
    <property type="match status" value="1"/>
</dbReference>
<dbReference type="EMBL" id="CP060010">
    <property type="protein sequence ID" value="QTN35113.1"/>
    <property type="molecule type" value="Genomic_DNA"/>
</dbReference>
<dbReference type="FunFam" id="1.10.1040.10:FF:000017">
    <property type="entry name" value="2-dehydropantoate 2-reductase"/>
    <property type="match status" value="1"/>
</dbReference>
<evidence type="ECO:0000256" key="5">
    <source>
        <dbReference type="ARBA" id="ARBA00022655"/>
    </source>
</evidence>
<dbReference type="SUPFAM" id="SSF51735">
    <property type="entry name" value="NAD(P)-binding Rossmann-fold domains"/>
    <property type="match status" value="1"/>
</dbReference>
<reference evidence="13" key="1">
    <citation type="submission" date="2020-07" db="EMBL/GenBank/DDBJ databases">
        <title>Genome sequences of bacteria associated with the marine, planktonic diatom Thalassiosira profunda strain ECT2AJA-044.</title>
        <authorList>
            <person name="Gargas C.B."/>
            <person name="Roberts W.R."/>
            <person name="Alverson A.J."/>
        </authorList>
    </citation>
    <scope>NUCLEOTIDE SEQUENCE</scope>
    <source>
        <strain evidence="13">ECT2AJA-044</strain>
    </source>
</reference>
<dbReference type="InterPro" id="IPR008927">
    <property type="entry name" value="6-PGluconate_DH-like_C_sf"/>
</dbReference>
<dbReference type="RefSeq" id="WP_209355799.1">
    <property type="nucleotide sequence ID" value="NZ_CP060010.1"/>
</dbReference>
<comment type="function">
    <text evidence="10">Catalyzes the NADPH-dependent reduction of ketopantoate into pantoic acid.</text>
</comment>
<dbReference type="GO" id="GO:0008677">
    <property type="term" value="F:2-dehydropantoate 2-reductase activity"/>
    <property type="evidence" value="ECO:0007669"/>
    <property type="project" value="UniProtKB-EC"/>
</dbReference>
<name>A0A975I6H9_9RHOB</name>
<comment type="similarity">
    <text evidence="2 10">Belongs to the ketopantoate reductase family.</text>
</comment>
<gene>
    <name evidence="13" type="ORF">HZ995_11530</name>
</gene>
<evidence type="ECO:0000259" key="11">
    <source>
        <dbReference type="Pfam" id="PF02558"/>
    </source>
</evidence>
<organism evidence="13 14">
    <name type="scientific">Cognatishimia activa</name>
    <dbReference type="NCBI Taxonomy" id="1715691"/>
    <lineage>
        <taxon>Bacteria</taxon>
        <taxon>Pseudomonadati</taxon>
        <taxon>Pseudomonadota</taxon>
        <taxon>Alphaproteobacteria</taxon>
        <taxon>Rhodobacterales</taxon>
        <taxon>Paracoccaceae</taxon>
        <taxon>Cognatishimia</taxon>
    </lineage>
</organism>
<evidence type="ECO:0000313" key="13">
    <source>
        <dbReference type="EMBL" id="QTN35113.1"/>
    </source>
</evidence>
<dbReference type="PANTHER" id="PTHR21708">
    <property type="entry name" value="PROBABLE 2-DEHYDROPANTOATE 2-REDUCTASE"/>
    <property type="match status" value="1"/>
</dbReference>
<dbReference type="AlphaFoldDB" id="A0A975I6H9"/>
<dbReference type="EC" id="1.1.1.169" evidence="3 10"/>
<sequence>MKIGILGSGALGSAVGGSLALAGNDVELWDINEAHMKAVNDNGLKFDAVDGNHVIPLFACRPEEGHAQDLIILMTKTCDSDAALKSARRHIEAGAMVMSAQNGLGNEVRLAAHVPQEQLLYGCTMMPARFLDYGHVASQAVGRIVFGAKNEVASEKAAQFAQTSAHFTLEFAPDRADTVIWQKAAFNCGMNAVNALTGGRVKSMANNQDARDLVQAVASEVVAVARAGGVSAEYQPVFDHLANSMAKHGEHKASMLQDIEGRRPTEIDSLCAEVARQGEDLGVPTPLNKTLATLVTLKSDVLNGDYL</sequence>
<evidence type="ECO:0000256" key="9">
    <source>
        <dbReference type="ARBA" id="ARBA00048793"/>
    </source>
</evidence>
<feature type="domain" description="Ketopantoate reductase N-terminal" evidence="11">
    <location>
        <begin position="3"/>
        <end position="149"/>
    </location>
</feature>
<evidence type="ECO:0000256" key="8">
    <source>
        <dbReference type="ARBA" id="ARBA00032024"/>
    </source>
</evidence>
<evidence type="ECO:0000256" key="6">
    <source>
        <dbReference type="ARBA" id="ARBA00022857"/>
    </source>
</evidence>
<evidence type="ECO:0000313" key="14">
    <source>
        <dbReference type="Proteomes" id="UP000665026"/>
    </source>
</evidence>
<dbReference type="PANTHER" id="PTHR21708:SF26">
    <property type="entry name" value="2-DEHYDROPANTOATE 2-REDUCTASE"/>
    <property type="match status" value="1"/>
</dbReference>
<accession>A0A975I6H9</accession>
<protein>
    <recommendedName>
        <fullName evidence="4 10">2-dehydropantoate 2-reductase</fullName>
        <ecNumber evidence="3 10">1.1.1.169</ecNumber>
    </recommendedName>
    <alternativeName>
        <fullName evidence="8 10">Ketopantoate reductase</fullName>
    </alternativeName>
</protein>
<feature type="domain" description="Ketopantoate reductase C-terminal" evidence="12">
    <location>
        <begin position="178"/>
        <end position="297"/>
    </location>
</feature>
<dbReference type="GO" id="GO:0005737">
    <property type="term" value="C:cytoplasm"/>
    <property type="evidence" value="ECO:0007669"/>
    <property type="project" value="TreeGrafter"/>
</dbReference>
<dbReference type="SUPFAM" id="SSF48179">
    <property type="entry name" value="6-phosphogluconate dehydrogenase C-terminal domain-like"/>
    <property type="match status" value="1"/>
</dbReference>
<dbReference type="Gene3D" id="1.10.1040.10">
    <property type="entry name" value="N-(1-d-carboxylethyl)-l-norvaline Dehydrogenase, domain 2"/>
    <property type="match status" value="1"/>
</dbReference>
<dbReference type="InterPro" id="IPR013332">
    <property type="entry name" value="KPR_N"/>
</dbReference>
<evidence type="ECO:0000256" key="1">
    <source>
        <dbReference type="ARBA" id="ARBA00004994"/>
    </source>
</evidence>
<dbReference type="InterPro" id="IPR013328">
    <property type="entry name" value="6PGD_dom2"/>
</dbReference>
<dbReference type="GO" id="GO:0015940">
    <property type="term" value="P:pantothenate biosynthetic process"/>
    <property type="evidence" value="ECO:0007669"/>
    <property type="project" value="UniProtKB-KW"/>
</dbReference>
<comment type="catalytic activity">
    <reaction evidence="9 10">
        <text>(R)-pantoate + NADP(+) = 2-dehydropantoate + NADPH + H(+)</text>
        <dbReference type="Rhea" id="RHEA:16233"/>
        <dbReference type="ChEBI" id="CHEBI:11561"/>
        <dbReference type="ChEBI" id="CHEBI:15378"/>
        <dbReference type="ChEBI" id="CHEBI:15980"/>
        <dbReference type="ChEBI" id="CHEBI:57783"/>
        <dbReference type="ChEBI" id="CHEBI:58349"/>
        <dbReference type="EC" id="1.1.1.169"/>
    </reaction>
</comment>
<evidence type="ECO:0000256" key="7">
    <source>
        <dbReference type="ARBA" id="ARBA00023002"/>
    </source>
</evidence>
<dbReference type="InterPro" id="IPR003710">
    <property type="entry name" value="ApbA"/>
</dbReference>
<keyword evidence="5 10" id="KW-0566">Pantothenate biosynthesis</keyword>
<dbReference type="KEGG" id="cact:HZ995_11530"/>
<dbReference type="Pfam" id="PF08546">
    <property type="entry name" value="ApbA_C"/>
    <property type="match status" value="1"/>
</dbReference>
<dbReference type="InterPro" id="IPR013752">
    <property type="entry name" value="KPA_reductase"/>
</dbReference>
<comment type="pathway">
    <text evidence="1 10">Cofactor biosynthesis; (R)-pantothenate biosynthesis; (R)-pantoate from 3-methyl-2-oxobutanoate: step 2/2.</text>
</comment>
<dbReference type="Proteomes" id="UP000665026">
    <property type="component" value="Chromosome"/>
</dbReference>
<evidence type="ECO:0000256" key="4">
    <source>
        <dbReference type="ARBA" id="ARBA00019465"/>
    </source>
</evidence>
<evidence type="ECO:0000256" key="2">
    <source>
        <dbReference type="ARBA" id="ARBA00007870"/>
    </source>
</evidence>
<evidence type="ECO:0000256" key="10">
    <source>
        <dbReference type="RuleBase" id="RU362068"/>
    </source>
</evidence>
<proteinExistence type="inferred from homology"/>
<keyword evidence="6 10" id="KW-0521">NADP</keyword>
<evidence type="ECO:0000256" key="3">
    <source>
        <dbReference type="ARBA" id="ARBA00013014"/>
    </source>
</evidence>
<dbReference type="Pfam" id="PF02558">
    <property type="entry name" value="ApbA"/>
    <property type="match status" value="1"/>
</dbReference>